<proteinExistence type="inferred from homology"/>
<dbReference type="CDD" id="cd01286">
    <property type="entry name" value="deoxycytidylate_deaminase"/>
    <property type="match status" value="1"/>
</dbReference>
<evidence type="ECO:0000256" key="4">
    <source>
        <dbReference type="ARBA" id="ARBA00022801"/>
    </source>
</evidence>
<evidence type="ECO:0000313" key="8">
    <source>
        <dbReference type="Proteomes" id="UP001301012"/>
    </source>
</evidence>
<dbReference type="RefSeq" id="WP_284131604.1">
    <property type="nucleotide sequence ID" value="NZ_JASKYM010000001.1"/>
</dbReference>
<dbReference type="PIRSF" id="PIRSF006019">
    <property type="entry name" value="dCMP_deaminase"/>
    <property type="match status" value="1"/>
</dbReference>
<dbReference type="PROSITE" id="PS51747">
    <property type="entry name" value="CYT_DCMP_DEAMINASES_2"/>
    <property type="match status" value="1"/>
</dbReference>
<dbReference type="InterPro" id="IPR016193">
    <property type="entry name" value="Cytidine_deaminase-like"/>
</dbReference>
<evidence type="ECO:0000256" key="1">
    <source>
        <dbReference type="ARBA" id="ARBA00001947"/>
    </source>
</evidence>
<evidence type="ECO:0000256" key="3">
    <source>
        <dbReference type="ARBA" id="ARBA00022723"/>
    </source>
</evidence>
<dbReference type="InterPro" id="IPR016192">
    <property type="entry name" value="APOBEC/CMP_deaminase_Zn-bd"/>
</dbReference>
<accession>A0ABT7E6T7</accession>
<dbReference type="InterPro" id="IPR016473">
    <property type="entry name" value="dCMP_deaminase"/>
</dbReference>
<dbReference type="SUPFAM" id="SSF53927">
    <property type="entry name" value="Cytidine deaminase-like"/>
    <property type="match status" value="1"/>
</dbReference>
<gene>
    <name evidence="7" type="ORF">QOZ84_03675</name>
</gene>
<feature type="domain" description="CMP/dCMP-type deaminase" evidence="6">
    <location>
        <begin position="9"/>
        <end position="153"/>
    </location>
</feature>
<comment type="cofactor">
    <cofactor evidence="1">
        <name>Zn(2+)</name>
        <dbReference type="ChEBI" id="CHEBI:29105"/>
    </cofactor>
</comment>
<dbReference type="InterPro" id="IPR035105">
    <property type="entry name" value="Deoxycytidylate_deaminase_dom"/>
</dbReference>
<evidence type="ECO:0000256" key="2">
    <source>
        <dbReference type="ARBA" id="ARBA00006576"/>
    </source>
</evidence>
<dbReference type="Gene3D" id="3.40.140.10">
    <property type="entry name" value="Cytidine Deaminase, domain 2"/>
    <property type="match status" value="1"/>
</dbReference>
<comment type="similarity">
    <text evidence="2">Belongs to the cytidine and deoxycytidylate deaminase family.</text>
</comment>
<evidence type="ECO:0000259" key="6">
    <source>
        <dbReference type="PROSITE" id="PS51747"/>
    </source>
</evidence>
<evidence type="ECO:0000256" key="5">
    <source>
        <dbReference type="ARBA" id="ARBA00022833"/>
    </source>
</evidence>
<keyword evidence="8" id="KW-1185">Reference proteome</keyword>
<dbReference type="PANTHER" id="PTHR11086:SF18">
    <property type="entry name" value="DEOXYCYTIDYLATE DEAMINASE"/>
    <property type="match status" value="1"/>
</dbReference>
<dbReference type="PROSITE" id="PS00903">
    <property type="entry name" value="CYT_DCMP_DEAMINASES_1"/>
    <property type="match status" value="1"/>
</dbReference>
<organism evidence="7 8">
    <name type="scientific">Romboutsia sedimentorum</name>
    <dbReference type="NCBI Taxonomy" id="1368474"/>
    <lineage>
        <taxon>Bacteria</taxon>
        <taxon>Bacillati</taxon>
        <taxon>Bacillota</taxon>
        <taxon>Clostridia</taxon>
        <taxon>Peptostreptococcales</taxon>
        <taxon>Peptostreptococcaceae</taxon>
        <taxon>Romboutsia</taxon>
    </lineage>
</organism>
<name>A0ABT7E6T7_9FIRM</name>
<keyword evidence="3" id="KW-0479">Metal-binding</keyword>
<evidence type="ECO:0000313" key="7">
    <source>
        <dbReference type="EMBL" id="MDK2562637.1"/>
    </source>
</evidence>
<dbReference type="Pfam" id="PF00383">
    <property type="entry name" value="dCMP_cyt_deam_1"/>
    <property type="match status" value="1"/>
</dbReference>
<keyword evidence="4" id="KW-0378">Hydrolase</keyword>
<protein>
    <submittedName>
        <fullName evidence="7">dCMP deaminase family protein</fullName>
    </submittedName>
</protein>
<comment type="caution">
    <text evidence="7">The sequence shown here is derived from an EMBL/GenBank/DDBJ whole genome shotgun (WGS) entry which is preliminary data.</text>
</comment>
<keyword evidence="5" id="KW-0862">Zinc</keyword>
<dbReference type="InterPro" id="IPR015517">
    <property type="entry name" value="dCMP_deaminase-rel"/>
</dbReference>
<dbReference type="EMBL" id="JASKYM010000001">
    <property type="protein sequence ID" value="MDK2562637.1"/>
    <property type="molecule type" value="Genomic_DNA"/>
</dbReference>
<sequence>MSKREDYISWDDYFMGIALLAGKRSKDPSTQVGACIVSANCTDGSNSNTILSVGYNGLPVGCSDDEFPWDNKGDLLETKYPFVVHAELNAILNARGKSLHGSKLYVALFPCNECCKAIIQSGIREVIFLSDKYSQTDAVKASKRMFSAAGVKLTQLNPQVKKIELSLDINTI</sequence>
<dbReference type="PANTHER" id="PTHR11086">
    <property type="entry name" value="DEOXYCYTIDYLATE DEAMINASE-RELATED"/>
    <property type="match status" value="1"/>
</dbReference>
<dbReference type="InterPro" id="IPR002125">
    <property type="entry name" value="CMP_dCMP_dom"/>
</dbReference>
<reference evidence="7 8" key="1">
    <citation type="submission" date="2023-05" db="EMBL/GenBank/DDBJ databases">
        <title>Rombocin, a short stable natural nisin variant, displays selective antimicrobial activity against Listeria monocytogenes and employs dual mode of action to kill target bacterial strains.</title>
        <authorList>
            <person name="Wambui J."/>
            <person name="Stephan R."/>
            <person name="Kuipers O.P."/>
        </authorList>
    </citation>
    <scope>NUCLEOTIDE SEQUENCE [LARGE SCALE GENOMIC DNA]</scope>
    <source>
        <strain evidence="7 8">RC002</strain>
    </source>
</reference>
<dbReference type="Proteomes" id="UP001301012">
    <property type="component" value="Unassembled WGS sequence"/>
</dbReference>